<dbReference type="AlphaFoldDB" id="A0A0S4U7C0"/>
<protein>
    <submittedName>
        <fullName evidence="1">Uncharacterized protein</fullName>
    </submittedName>
</protein>
<evidence type="ECO:0000313" key="1">
    <source>
        <dbReference type="EMBL" id="CUV17941.1"/>
    </source>
</evidence>
<sequence>MVDTTKDIKPRLSYEQSGADRTDVIVSYTYGKRLKNWFALDDPAYGVSKFGREPGELTDHFLLLDSALGMSAESAQLCIRQWLIEVRSVENT</sequence>
<organism evidence="1">
    <name type="scientific">Ralstonia solanacearum</name>
    <name type="common">Pseudomonas solanacearum</name>
    <dbReference type="NCBI Taxonomy" id="305"/>
    <lineage>
        <taxon>Bacteria</taxon>
        <taxon>Pseudomonadati</taxon>
        <taxon>Pseudomonadota</taxon>
        <taxon>Betaproteobacteria</taxon>
        <taxon>Burkholderiales</taxon>
        <taxon>Burkholderiaceae</taxon>
        <taxon>Ralstonia</taxon>
        <taxon>Ralstonia solanacearum species complex</taxon>
    </lineage>
</organism>
<accession>A0A0S4U7C0</accession>
<reference evidence="1" key="1">
    <citation type="submission" date="2015-10" db="EMBL/GenBank/DDBJ databases">
        <authorList>
            <person name="Gilbert D.G."/>
        </authorList>
    </citation>
    <scope>NUCLEOTIDE SEQUENCE</scope>
    <source>
        <strain evidence="1">Phyl III-seqv23</strain>
    </source>
</reference>
<gene>
    <name evidence="1" type="ORF">PSS4_v1_400040</name>
</gene>
<proteinExistence type="predicted"/>
<name>A0A0S4U7C0_RALSL</name>
<dbReference type="EMBL" id="LN899821">
    <property type="protein sequence ID" value="CUV17941.1"/>
    <property type="molecule type" value="Genomic_DNA"/>
</dbReference>